<name>A0A7X2ZEC5_9BACL</name>
<dbReference type="RefSeq" id="WP_155615550.1">
    <property type="nucleotide sequence ID" value="NZ_WNZX01000024.1"/>
</dbReference>
<reference evidence="1 2" key="1">
    <citation type="submission" date="2019-11" db="EMBL/GenBank/DDBJ databases">
        <title>Draft genome sequences of five Paenibacillus species of dairy origin.</title>
        <authorList>
            <person name="Olajide A.M."/>
            <person name="Chen S."/>
            <person name="Lapointe G."/>
        </authorList>
    </citation>
    <scope>NUCLEOTIDE SEQUENCE [LARGE SCALE GENOMIC DNA]</scope>
    <source>
        <strain evidence="1 2">2CS3</strain>
    </source>
</reference>
<dbReference type="AlphaFoldDB" id="A0A7X2ZEC5"/>
<accession>A0A7X2ZEC5</accession>
<dbReference type="EMBL" id="WNZX01000024">
    <property type="protein sequence ID" value="MUG73326.1"/>
    <property type="molecule type" value="Genomic_DNA"/>
</dbReference>
<gene>
    <name evidence="1" type="ORF">GNP93_22085</name>
</gene>
<dbReference type="Proteomes" id="UP000450917">
    <property type="component" value="Unassembled WGS sequence"/>
</dbReference>
<evidence type="ECO:0000313" key="2">
    <source>
        <dbReference type="Proteomes" id="UP000450917"/>
    </source>
</evidence>
<protein>
    <submittedName>
        <fullName evidence="1">Uncharacterized protein</fullName>
    </submittedName>
</protein>
<proteinExistence type="predicted"/>
<organism evidence="1 2">
    <name type="scientific">Paenibacillus validus</name>
    <dbReference type="NCBI Taxonomy" id="44253"/>
    <lineage>
        <taxon>Bacteria</taxon>
        <taxon>Bacillati</taxon>
        <taxon>Bacillota</taxon>
        <taxon>Bacilli</taxon>
        <taxon>Bacillales</taxon>
        <taxon>Paenibacillaceae</taxon>
        <taxon>Paenibacillus</taxon>
    </lineage>
</organism>
<comment type="caution">
    <text evidence="1">The sequence shown here is derived from an EMBL/GenBank/DDBJ whole genome shotgun (WGS) entry which is preliminary data.</text>
</comment>
<keyword evidence="2" id="KW-1185">Reference proteome</keyword>
<evidence type="ECO:0000313" key="1">
    <source>
        <dbReference type="EMBL" id="MUG73326.1"/>
    </source>
</evidence>
<sequence length="78" mass="9071">MSQTTNRRMMYKHYAQGVISELQRLAILINKNLNEHQNANISRKILIKFLSDIFVIRIERISVDMSEPNKGQVTIGKL</sequence>